<protein>
    <submittedName>
        <fullName evidence="4">Fec operon regulator FecR</fullName>
    </submittedName>
</protein>
<reference evidence="4 5" key="1">
    <citation type="journal article" date="2019" name="Sci. Rep.">
        <title>Differences in resource use lead to coexistence of seed-transmitted microbial populations.</title>
        <authorList>
            <person name="Torres-Cortes G."/>
            <person name="Garcia B.J."/>
            <person name="Compant S."/>
            <person name="Rezki S."/>
            <person name="Jones P."/>
            <person name="Preveaux A."/>
            <person name="Briand M."/>
            <person name="Roulet A."/>
            <person name="Bouchez O."/>
            <person name="Jacobson D."/>
            <person name="Barret M."/>
        </authorList>
    </citation>
    <scope>NUCLEOTIDE SEQUENCE [LARGE SCALE GENOMIC DNA]</scope>
    <source>
        <strain evidence="4 5">CFBP13511</strain>
    </source>
</reference>
<evidence type="ECO:0000313" key="6">
    <source>
        <dbReference type="Proteomes" id="UP000661012"/>
    </source>
</evidence>
<dbReference type="PANTHER" id="PTHR30273">
    <property type="entry name" value="PERIPLASMIC SIGNAL SENSOR AND SIGMA FACTOR ACTIVATOR FECR-RELATED"/>
    <property type="match status" value="1"/>
</dbReference>
<feature type="domain" description="FecR protein" evidence="1">
    <location>
        <begin position="116"/>
        <end position="208"/>
    </location>
</feature>
<keyword evidence="6" id="KW-1185">Reference proteome</keyword>
<dbReference type="PIRSF" id="PIRSF018266">
    <property type="entry name" value="FecR"/>
    <property type="match status" value="1"/>
</dbReference>
<dbReference type="Pfam" id="PF04773">
    <property type="entry name" value="FecR"/>
    <property type="match status" value="1"/>
</dbReference>
<comment type="caution">
    <text evidence="4">The sequence shown here is derived from an EMBL/GenBank/DDBJ whole genome shotgun (WGS) entry which is preliminary data.</text>
</comment>
<accession>A0A4U3F6K1</accession>
<dbReference type="GO" id="GO:0016989">
    <property type="term" value="F:sigma factor antagonist activity"/>
    <property type="evidence" value="ECO:0007669"/>
    <property type="project" value="TreeGrafter"/>
</dbReference>
<organism evidence="4 5">
    <name type="scientific">Erwinia persicina</name>
    <dbReference type="NCBI Taxonomy" id="55211"/>
    <lineage>
        <taxon>Bacteria</taxon>
        <taxon>Pseudomonadati</taxon>
        <taxon>Pseudomonadota</taxon>
        <taxon>Gammaproteobacteria</taxon>
        <taxon>Enterobacterales</taxon>
        <taxon>Erwiniaceae</taxon>
        <taxon>Erwinia</taxon>
    </lineage>
</organism>
<evidence type="ECO:0000259" key="1">
    <source>
        <dbReference type="Pfam" id="PF04773"/>
    </source>
</evidence>
<dbReference type="Gene3D" id="2.60.120.1440">
    <property type="match status" value="1"/>
</dbReference>
<evidence type="ECO:0000313" key="4">
    <source>
        <dbReference type="EMBL" id="TKJ89068.1"/>
    </source>
</evidence>
<dbReference type="Proteomes" id="UP000306393">
    <property type="component" value="Unassembled WGS sequence"/>
</dbReference>
<dbReference type="InterPro" id="IPR012373">
    <property type="entry name" value="Ferrdict_sens_TM"/>
</dbReference>
<dbReference type="GeneID" id="67475267"/>
<reference evidence="3 6" key="2">
    <citation type="journal article" date="2020" name="FEMS Microbiol. Ecol.">
        <title>Temporal dynamics of bacterial communities during seed development and maturation.</title>
        <authorList>
            <person name="Chesneau G."/>
            <person name="Torres-Cortes G."/>
            <person name="Briand M."/>
            <person name="Darrasse A."/>
            <person name="Preveaux A."/>
            <person name="Marais C."/>
            <person name="Jacques M.A."/>
            <person name="Shade A."/>
            <person name="Barret M."/>
        </authorList>
    </citation>
    <scope>NUCLEOTIDE SEQUENCE [LARGE SCALE GENOMIC DNA]</scope>
    <source>
        <strain evidence="3 6">CFBP13732</strain>
    </source>
</reference>
<dbReference type="AlphaFoldDB" id="A0A4U3F6K1"/>
<evidence type="ECO:0000259" key="2">
    <source>
        <dbReference type="Pfam" id="PF16220"/>
    </source>
</evidence>
<evidence type="ECO:0000313" key="3">
    <source>
        <dbReference type="EMBL" id="MBD8107213.1"/>
    </source>
</evidence>
<dbReference type="EMBL" id="QGAC01000013">
    <property type="protein sequence ID" value="TKJ89068.1"/>
    <property type="molecule type" value="Genomic_DNA"/>
</dbReference>
<dbReference type="Pfam" id="PF16220">
    <property type="entry name" value="DUF4880"/>
    <property type="match status" value="1"/>
</dbReference>
<evidence type="ECO:0000313" key="5">
    <source>
        <dbReference type="Proteomes" id="UP000306393"/>
    </source>
</evidence>
<sequence>MRHEPVSDRQKLALKMAAHWFATLCAGEITPQQSAKWQAWYQQHEDHRWAWQRVESLQGQLKNIPGHLSYQTLHQAQQSAHLTRRRVLKSLLVLLGVGGTSWQLWQSPLGVGLRADYHTGTGEQRQVRLDDGSQLQLNTASAVSVAFSPQQRVLHLVQGEIAISTARDAQQRPFRVTTRQGSLRALGTAFSVRQWEHQTQLTVEKHAVEVTLNAAPQQKIRVQAGQTLRFTDRAFDPVRALTPGDISWTQGLLTVSNRRLSEVLAEVARYRHGILSCDPSAADLRVSGTFPLRDTDQLLRVLAQTLPIAIHTRSRYWVRVSAA</sequence>
<dbReference type="STRING" id="1219360.GCA_001571305_02771"/>
<proteinExistence type="predicted"/>
<dbReference type="RefSeq" id="WP_137269515.1">
    <property type="nucleotide sequence ID" value="NZ_CP082141.1"/>
</dbReference>
<dbReference type="Proteomes" id="UP000661012">
    <property type="component" value="Unassembled WGS sequence"/>
</dbReference>
<dbReference type="OrthoDB" id="8641865at2"/>
<dbReference type="EMBL" id="JACYNN010000007">
    <property type="protein sequence ID" value="MBD8107213.1"/>
    <property type="molecule type" value="Genomic_DNA"/>
</dbReference>
<dbReference type="InterPro" id="IPR032623">
    <property type="entry name" value="FecR_N"/>
</dbReference>
<dbReference type="NCBIfam" id="NF007296">
    <property type="entry name" value="PRK09774.1"/>
    <property type="match status" value="1"/>
</dbReference>
<dbReference type="PANTHER" id="PTHR30273:SF2">
    <property type="entry name" value="PROTEIN FECR"/>
    <property type="match status" value="1"/>
</dbReference>
<gene>
    <name evidence="3" type="primary">fecR</name>
    <name evidence="4" type="ORF">EpCFBP13511_14570</name>
    <name evidence="3" type="ORF">IFT93_12415</name>
</gene>
<name>A0A4U3F6K1_9GAMM</name>
<dbReference type="InterPro" id="IPR006860">
    <property type="entry name" value="FecR"/>
</dbReference>
<feature type="domain" description="FecR N-terminal" evidence="2">
    <location>
        <begin position="17"/>
        <end position="57"/>
    </location>
</feature>